<keyword evidence="14" id="KW-1185">Reference proteome</keyword>
<dbReference type="GO" id="GO:0005777">
    <property type="term" value="C:peroxisome"/>
    <property type="evidence" value="ECO:0007669"/>
    <property type="project" value="UniProtKB-ARBA"/>
</dbReference>
<evidence type="ECO:0000256" key="5">
    <source>
        <dbReference type="ARBA" id="ARBA00022723"/>
    </source>
</evidence>
<dbReference type="EC" id="1.14.11.18" evidence="10"/>
<evidence type="ECO:0000256" key="1">
    <source>
        <dbReference type="ARBA" id="ARBA00001961"/>
    </source>
</evidence>
<evidence type="ECO:0000256" key="7">
    <source>
        <dbReference type="ARBA" id="ARBA00022964"/>
    </source>
</evidence>
<dbReference type="FunFam" id="2.60.120.620:FF:000012">
    <property type="entry name" value="Phytanoyl-CoA dioxygenase, peroxisomal"/>
    <property type="match status" value="1"/>
</dbReference>
<evidence type="ECO:0000313" key="14">
    <source>
        <dbReference type="Proteomes" id="UP001174909"/>
    </source>
</evidence>
<dbReference type="PANTHER" id="PTHR21308:SF1">
    <property type="entry name" value="PHYTANOYL-COA DIOXYGENASE, PEROXISOMAL"/>
    <property type="match status" value="1"/>
</dbReference>
<sequence length="330" mass="37448">MMADRRLQTLLGHLRPDHSPVPAAVSASTYRYTVSCGRVLSEEQRAAYERDGFLVVPGLVSRADLHTYTERFRDLCTGLDKTPGLTIMKDVSIAKSEFSKDERAITKLQNFQHDPVLSRYFCLPAILRYVECFTGPDIMAMHTMLINKPPDPGQLSSRHPMHQDLHYFPFRPADRIVCSWTAMEHVHRGNGCLVVLPGTHKGSLQPHEYPKWEGGVNKMYHGIQNYDHSMPRQHLEMQAGDTVFFHPLLIHGSGTNRTSGFRKAISCHFASSHCQYIDVEGTSQQNIADEIVELAHKRLGPDVKFTFQVTMECDHRTLLTLILLCRIPGR</sequence>
<reference evidence="13" key="1">
    <citation type="submission" date="2023-03" db="EMBL/GenBank/DDBJ databases">
        <authorList>
            <person name="Steffen K."/>
            <person name="Cardenas P."/>
        </authorList>
    </citation>
    <scope>NUCLEOTIDE SEQUENCE</scope>
</reference>
<evidence type="ECO:0000256" key="6">
    <source>
        <dbReference type="ARBA" id="ARBA00022896"/>
    </source>
</evidence>
<keyword evidence="5" id="KW-0479">Metal-binding</keyword>
<keyword evidence="8" id="KW-0560">Oxidoreductase</keyword>
<dbReference type="PANTHER" id="PTHR21308">
    <property type="entry name" value="PHYTANOYL-COA ALPHA-HYDROXYLASE"/>
    <property type="match status" value="1"/>
</dbReference>
<evidence type="ECO:0000256" key="10">
    <source>
        <dbReference type="ARBA" id="ARBA00034809"/>
    </source>
</evidence>
<evidence type="ECO:0000256" key="11">
    <source>
        <dbReference type="ARBA" id="ARBA00034921"/>
    </source>
</evidence>
<evidence type="ECO:0000256" key="9">
    <source>
        <dbReference type="ARBA" id="ARBA00023004"/>
    </source>
</evidence>
<evidence type="ECO:0000256" key="12">
    <source>
        <dbReference type="ARBA" id="ARBA00034924"/>
    </source>
</evidence>
<dbReference type="InterPro" id="IPR008775">
    <property type="entry name" value="Phytyl_CoA_dOase-like"/>
</dbReference>
<evidence type="ECO:0000256" key="3">
    <source>
        <dbReference type="ARBA" id="ARBA00004872"/>
    </source>
</evidence>
<proteinExistence type="inferred from homology"/>
<protein>
    <recommendedName>
        <fullName evidence="10">phytanoyl-CoA dioxygenase</fullName>
        <ecNumber evidence="10">1.14.11.18</ecNumber>
    </recommendedName>
    <alternativeName>
        <fullName evidence="11">Phytanic acid oxidase</fullName>
    </alternativeName>
    <alternativeName>
        <fullName evidence="12">Phytanoyl-CoA alpha-hydroxylase</fullName>
    </alternativeName>
</protein>
<comment type="cofactor">
    <cofactor evidence="2">
        <name>Fe cation</name>
        <dbReference type="ChEBI" id="CHEBI:24875"/>
    </cofactor>
</comment>
<comment type="pathway">
    <text evidence="3">Lipid metabolism; fatty acid metabolism.</text>
</comment>
<gene>
    <name evidence="13" type="ORF">GBAR_LOCUS5280</name>
</gene>
<dbReference type="AlphaFoldDB" id="A0AA35W4X6"/>
<keyword evidence="6" id="KW-0847">Vitamin C</keyword>
<name>A0AA35W4X6_GEOBA</name>
<keyword evidence="7 13" id="KW-0223">Dioxygenase</keyword>
<evidence type="ECO:0000313" key="13">
    <source>
        <dbReference type="EMBL" id="CAI8007584.1"/>
    </source>
</evidence>
<accession>A0AA35W4X6</accession>
<evidence type="ECO:0000256" key="8">
    <source>
        <dbReference type="ARBA" id="ARBA00023002"/>
    </source>
</evidence>
<dbReference type="GO" id="GO:0001561">
    <property type="term" value="P:fatty acid alpha-oxidation"/>
    <property type="evidence" value="ECO:0007669"/>
    <property type="project" value="InterPro"/>
</dbReference>
<dbReference type="Pfam" id="PF05721">
    <property type="entry name" value="PhyH"/>
    <property type="match status" value="1"/>
</dbReference>
<evidence type="ECO:0000256" key="2">
    <source>
        <dbReference type="ARBA" id="ARBA00001962"/>
    </source>
</evidence>
<dbReference type="GO" id="GO:0048244">
    <property type="term" value="F:phytanoyl-CoA dioxygenase activity"/>
    <property type="evidence" value="ECO:0007669"/>
    <property type="project" value="UniProtKB-EC"/>
</dbReference>
<dbReference type="Gene3D" id="2.60.120.620">
    <property type="entry name" value="q2cbj1_9rhob like domain"/>
    <property type="match status" value="1"/>
</dbReference>
<keyword evidence="9" id="KW-0408">Iron</keyword>
<dbReference type="InterPro" id="IPR047128">
    <property type="entry name" value="PhyH"/>
</dbReference>
<comment type="similarity">
    <text evidence="4">Belongs to the PhyH family.</text>
</comment>
<comment type="cofactor">
    <cofactor evidence="1">
        <name>L-ascorbate</name>
        <dbReference type="ChEBI" id="CHEBI:38290"/>
    </cofactor>
</comment>
<evidence type="ECO:0000256" key="4">
    <source>
        <dbReference type="ARBA" id="ARBA00005830"/>
    </source>
</evidence>
<dbReference type="GO" id="GO:0046872">
    <property type="term" value="F:metal ion binding"/>
    <property type="evidence" value="ECO:0007669"/>
    <property type="project" value="UniProtKB-KW"/>
</dbReference>
<organism evidence="13 14">
    <name type="scientific">Geodia barretti</name>
    <name type="common">Barrett's horny sponge</name>
    <dbReference type="NCBI Taxonomy" id="519541"/>
    <lineage>
        <taxon>Eukaryota</taxon>
        <taxon>Metazoa</taxon>
        <taxon>Porifera</taxon>
        <taxon>Demospongiae</taxon>
        <taxon>Heteroscleromorpha</taxon>
        <taxon>Tetractinellida</taxon>
        <taxon>Astrophorina</taxon>
        <taxon>Geodiidae</taxon>
        <taxon>Geodia</taxon>
    </lineage>
</organism>
<dbReference type="GO" id="GO:0031418">
    <property type="term" value="F:L-ascorbic acid binding"/>
    <property type="evidence" value="ECO:0007669"/>
    <property type="project" value="UniProtKB-KW"/>
</dbReference>
<dbReference type="SUPFAM" id="SSF51197">
    <property type="entry name" value="Clavaminate synthase-like"/>
    <property type="match status" value="1"/>
</dbReference>
<dbReference type="Proteomes" id="UP001174909">
    <property type="component" value="Unassembled WGS sequence"/>
</dbReference>
<dbReference type="EMBL" id="CASHTH010000786">
    <property type="protein sequence ID" value="CAI8007584.1"/>
    <property type="molecule type" value="Genomic_DNA"/>
</dbReference>
<comment type="caution">
    <text evidence="13">The sequence shown here is derived from an EMBL/GenBank/DDBJ whole genome shotgun (WGS) entry which is preliminary data.</text>
</comment>